<dbReference type="InterPro" id="IPR011009">
    <property type="entry name" value="Kinase-like_dom_sf"/>
</dbReference>
<protein>
    <recommendedName>
        <fullName evidence="3">Aminoglycoside phosphotransferase domain-containing protein</fullName>
    </recommendedName>
</protein>
<dbReference type="SUPFAM" id="SSF56112">
    <property type="entry name" value="Protein kinase-like (PK-like)"/>
    <property type="match status" value="1"/>
</dbReference>
<name>A0ABY7HG30_9BACT</name>
<evidence type="ECO:0008006" key="3">
    <source>
        <dbReference type="Google" id="ProtNLM"/>
    </source>
</evidence>
<evidence type="ECO:0000313" key="1">
    <source>
        <dbReference type="EMBL" id="WAS98015.1"/>
    </source>
</evidence>
<dbReference type="RefSeq" id="WP_269040381.1">
    <property type="nucleotide sequence ID" value="NZ_CP114040.1"/>
</dbReference>
<keyword evidence="2" id="KW-1185">Reference proteome</keyword>
<organism evidence="1 2">
    <name type="scientific">Nannocystis punicea</name>
    <dbReference type="NCBI Taxonomy" id="2995304"/>
    <lineage>
        <taxon>Bacteria</taxon>
        <taxon>Pseudomonadati</taxon>
        <taxon>Myxococcota</taxon>
        <taxon>Polyangia</taxon>
        <taxon>Nannocystales</taxon>
        <taxon>Nannocystaceae</taxon>
        <taxon>Nannocystis</taxon>
    </lineage>
</organism>
<reference evidence="1" key="1">
    <citation type="submission" date="2022-11" db="EMBL/GenBank/DDBJ databases">
        <title>Minimal conservation of predation-associated metabolite biosynthetic gene clusters underscores biosynthetic potential of Myxococcota including descriptions for ten novel species: Archangium lansinium sp. nov., Myxococcus landrumus sp. nov., Nannocystis bai.</title>
        <authorList>
            <person name="Ahearne A."/>
            <person name="Stevens C."/>
            <person name="Dowd S."/>
        </authorList>
    </citation>
    <scope>NUCLEOTIDE SEQUENCE</scope>
    <source>
        <strain evidence="1">Fl3</strain>
    </source>
</reference>
<gene>
    <name evidence="1" type="ORF">O0S08_17885</name>
</gene>
<sequence length="326" mass="35006">MILSELISRVTAQVRMLAAGLALDPATLAVRHAPERGDAARASFSIADARARYDLELAGDEPGHAALRRWHDLGATLAGRYHAPRICGWLEIVDTPYAGLLLEHVDGVVVRDLSEAPDLAHALGKLVGRLHADRDLASRLPGPAPSCRDAYLADQFARCTTALRAARAACLDFVDTATLAWLASEVDRVTAQVRSSTAFAVPADLPVHGALLRPGNLRVTPAGAWYVLGWDALRLGDPALDQAALPPMPVIIDPGADTMQATRAIREPWLSERVTLLRRAGALAGVIDPLADWLAAAGWAEQRERAQARGRRAHESALASYRLDHA</sequence>
<accession>A0ABY7HG30</accession>
<evidence type="ECO:0000313" key="2">
    <source>
        <dbReference type="Proteomes" id="UP001164459"/>
    </source>
</evidence>
<proteinExistence type="predicted"/>
<dbReference type="Proteomes" id="UP001164459">
    <property type="component" value="Chromosome"/>
</dbReference>
<dbReference type="EMBL" id="CP114040">
    <property type="protein sequence ID" value="WAS98015.1"/>
    <property type="molecule type" value="Genomic_DNA"/>
</dbReference>